<accession>A0A4V3VLI4</accession>
<organism evidence="3 4">
    <name type="scientific">Salinadaptatus halalkaliphilus</name>
    <dbReference type="NCBI Taxonomy" id="2419781"/>
    <lineage>
        <taxon>Archaea</taxon>
        <taxon>Methanobacteriati</taxon>
        <taxon>Methanobacteriota</taxon>
        <taxon>Stenosarchaea group</taxon>
        <taxon>Halobacteria</taxon>
        <taxon>Halobacteriales</taxon>
        <taxon>Natrialbaceae</taxon>
        <taxon>Salinadaptatus</taxon>
    </lineage>
</organism>
<dbReference type="InterPro" id="IPR005948">
    <property type="entry name" value="ThiB-like"/>
</dbReference>
<dbReference type="GO" id="GO:0015888">
    <property type="term" value="P:thiamine transport"/>
    <property type="evidence" value="ECO:0007669"/>
    <property type="project" value="InterPro"/>
</dbReference>
<dbReference type="NCBIfam" id="TIGR01254">
    <property type="entry name" value="sfuA"/>
    <property type="match status" value="1"/>
</dbReference>
<dbReference type="Pfam" id="PF13343">
    <property type="entry name" value="SBP_bac_6"/>
    <property type="match status" value="1"/>
</dbReference>
<comment type="caution">
    <text evidence="3">The sequence shown here is derived from an EMBL/GenBank/DDBJ whole genome shotgun (WGS) entry which is preliminary data.</text>
</comment>
<dbReference type="GO" id="GO:0030975">
    <property type="term" value="F:thiamine binding"/>
    <property type="evidence" value="ECO:0007669"/>
    <property type="project" value="InterPro"/>
</dbReference>
<keyword evidence="4" id="KW-1185">Reference proteome</keyword>
<name>A0A4V3VLI4_9EURY</name>
<dbReference type="PROSITE" id="PS51257">
    <property type="entry name" value="PROKAR_LIPOPROTEIN"/>
    <property type="match status" value="1"/>
</dbReference>
<evidence type="ECO:0000256" key="1">
    <source>
        <dbReference type="ARBA" id="ARBA00022729"/>
    </source>
</evidence>
<dbReference type="EMBL" id="RBZW01000016">
    <property type="protein sequence ID" value="THE65797.1"/>
    <property type="molecule type" value="Genomic_DNA"/>
</dbReference>
<dbReference type="Proteomes" id="UP000318864">
    <property type="component" value="Unassembled WGS sequence"/>
</dbReference>
<keyword evidence="1" id="KW-0732">Signal</keyword>
<dbReference type="PANTHER" id="PTHR30006">
    <property type="entry name" value="THIAMINE-BINDING PERIPLASMIC PROTEIN-RELATED"/>
    <property type="match status" value="1"/>
</dbReference>
<evidence type="ECO:0000313" key="3">
    <source>
        <dbReference type="EMBL" id="THE65797.1"/>
    </source>
</evidence>
<sequence>MRRRTMVRGLATGTAVGLAGCITRNDDDEPNGEEPIDPDGEDEGTLRVATYSSLLAGEQSAGEWLAEAFEDAYPDATLEWVVPESGIDHYVQRARYHAEIDVDVFLGVTVDQLVRIDTTLASRLFGSLERGRLEHAGRVRDDLAFEEPHDRAIPFGTGYVSLVYDERDLETPATFADLLEDAYEDALLTQDPRYSRPGRAFLLWTIAAYGEDYLEFWRSLAANGVEIRDRWSDAYLGDYLEGERPMVVSYSTDRVGAITADRNLDRHQVATLEESGYRTTEAIAIFEATTKRELAYQFVDFVLSREIQAELATRNVQFPAVTDEYVDLEGQFEMAAVEPEESVAFDYEELYDDLGNWLVEWEATIID</sequence>
<dbReference type="OrthoDB" id="130870at2157"/>
<dbReference type="RefSeq" id="WP_141463873.1">
    <property type="nucleotide sequence ID" value="NZ_RBZW01000016.1"/>
</dbReference>
<feature type="region of interest" description="Disordered" evidence="2">
    <location>
        <begin position="21"/>
        <end position="44"/>
    </location>
</feature>
<feature type="compositionally biased region" description="Acidic residues" evidence="2">
    <location>
        <begin position="26"/>
        <end position="43"/>
    </location>
</feature>
<dbReference type="SUPFAM" id="SSF53850">
    <property type="entry name" value="Periplasmic binding protein-like II"/>
    <property type="match status" value="1"/>
</dbReference>
<protein>
    <submittedName>
        <fullName evidence="3">Thiamine ABC transporter substrate-binding protein</fullName>
    </submittedName>
</protein>
<evidence type="ECO:0000256" key="2">
    <source>
        <dbReference type="SAM" id="MobiDB-lite"/>
    </source>
</evidence>
<gene>
    <name evidence="3" type="ORF">D8Y22_06430</name>
</gene>
<dbReference type="AlphaFoldDB" id="A0A4V3VLI4"/>
<reference evidence="3 4" key="1">
    <citation type="submission" date="2018-10" db="EMBL/GenBank/DDBJ databases">
        <title>Natronolimnobius sp. XQ-INN 246 isolated from Inner Mongolia Autonomous Region of China.</title>
        <authorList>
            <person name="Xue Q."/>
        </authorList>
    </citation>
    <scope>NUCLEOTIDE SEQUENCE [LARGE SCALE GENOMIC DNA]</scope>
    <source>
        <strain evidence="3 4">XQ-INN 246</strain>
    </source>
</reference>
<dbReference type="PANTHER" id="PTHR30006:SF2">
    <property type="entry name" value="ABC TRANSPORTER SUBSTRATE-BINDING PROTEIN"/>
    <property type="match status" value="1"/>
</dbReference>
<dbReference type="Gene3D" id="3.40.190.10">
    <property type="entry name" value="Periplasmic binding protein-like II"/>
    <property type="match status" value="2"/>
</dbReference>
<evidence type="ECO:0000313" key="4">
    <source>
        <dbReference type="Proteomes" id="UP000318864"/>
    </source>
</evidence>
<proteinExistence type="predicted"/>